<dbReference type="RefSeq" id="WP_132679918.1">
    <property type="nucleotide sequence ID" value="NZ_SMKS01000124.1"/>
</dbReference>
<sequence>MHGELKVPGGKLVVVDLEVVDGRLSDVRLSGDFFLEPDEALEAINASLVGAPVSAEPEELVRRIRGGLPEDARLVGFSAESVATAVRRALSRASGWGDHEWELVCEGPRSPLMHMALDEVLAEEVGAGRRGPTLRLWEWSSAAVILGGFQSVRNEVDLDAAARLGVEVVRRVTGGGAMFVEPGNTVTYSLYAPPSLVAGMSVAESYPFLDDWVLGVLRDLGLEVWYQPLNDIASGGGKIGGAAQKRMASGAVLHHVTMSYSIDGAKLGEVLRVGREKLSAKGVASAAKRVDPLARQTGLAREVVIERLIEGFRSRFGLVEGPVSAVEESRARALVESKFATDAWLWRVR</sequence>
<evidence type="ECO:0000313" key="3">
    <source>
        <dbReference type="Proteomes" id="UP000295674"/>
    </source>
</evidence>
<reference evidence="2 3" key="1">
    <citation type="submission" date="2019-03" db="EMBL/GenBank/DDBJ databases">
        <title>Draft genome sequences of novel Actinobacteria.</title>
        <authorList>
            <person name="Sahin N."/>
            <person name="Ay H."/>
            <person name="Saygin H."/>
        </authorList>
    </citation>
    <scope>NUCLEOTIDE SEQUENCE [LARGE SCALE GENOMIC DNA]</scope>
    <source>
        <strain evidence="2 3">16K309</strain>
    </source>
</reference>
<dbReference type="InterPro" id="IPR045864">
    <property type="entry name" value="aa-tRNA-synth_II/BPL/LPL"/>
</dbReference>
<name>A0A4R4V9Z1_9PSEU</name>
<evidence type="ECO:0000313" key="2">
    <source>
        <dbReference type="EMBL" id="TDC98623.1"/>
    </source>
</evidence>
<dbReference type="PROSITE" id="PS51733">
    <property type="entry name" value="BPL_LPL_CATALYTIC"/>
    <property type="match status" value="1"/>
</dbReference>
<dbReference type="Gene3D" id="3.30.930.10">
    <property type="entry name" value="Bira Bifunctional Protein, Domain 2"/>
    <property type="match status" value="1"/>
</dbReference>
<dbReference type="OrthoDB" id="9788148at2"/>
<organism evidence="2 3">
    <name type="scientific">Saccharopolyspora terrae</name>
    <dbReference type="NCBI Taxonomy" id="2530384"/>
    <lineage>
        <taxon>Bacteria</taxon>
        <taxon>Bacillati</taxon>
        <taxon>Actinomycetota</taxon>
        <taxon>Actinomycetes</taxon>
        <taxon>Pseudonocardiales</taxon>
        <taxon>Pseudonocardiaceae</taxon>
        <taxon>Saccharopolyspora</taxon>
    </lineage>
</organism>
<comment type="caution">
    <text evidence="2">The sequence shown here is derived from an EMBL/GenBank/DDBJ whole genome shotgun (WGS) entry which is preliminary data.</text>
</comment>
<dbReference type="CDD" id="cd16443">
    <property type="entry name" value="LplA"/>
    <property type="match status" value="1"/>
</dbReference>
<dbReference type="GO" id="GO:0016874">
    <property type="term" value="F:ligase activity"/>
    <property type="evidence" value="ECO:0007669"/>
    <property type="project" value="UniProtKB-KW"/>
</dbReference>
<keyword evidence="3" id="KW-1185">Reference proteome</keyword>
<accession>A0A4R4V9Z1</accession>
<evidence type="ECO:0000259" key="1">
    <source>
        <dbReference type="PROSITE" id="PS51733"/>
    </source>
</evidence>
<dbReference type="AlphaFoldDB" id="A0A4R4V9Z1"/>
<dbReference type="Proteomes" id="UP000295674">
    <property type="component" value="Unassembled WGS sequence"/>
</dbReference>
<dbReference type="InterPro" id="IPR004143">
    <property type="entry name" value="BPL_LPL_catalytic"/>
</dbReference>
<proteinExistence type="predicted"/>
<gene>
    <name evidence="2" type="ORF">E1181_30775</name>
</gene>
<keyword evidence="2" id="KW-0436">Ligase</keyword>
<dbReference type="Gene3D" id="3.30.390.50">
    <property type="entry name" value="CO dehydrogenase flavoprotein, C-terminal domain"/>
    <property type="match status" value="1"/>
</dbReference>
<dbReference type="PANTHER" id="PTHR43679">
    <property type="entry name" value="OCTANOYLTRANSFERASE LIPM-RELATED"/>
    <property type="match status" value="1"/>
</dbReference>
<dbReference type="SUPFAM" id="SSF55681">
    <property type="entry name" value="Class II aaRS and biotin synthetases"/>
    <property type="match status" value="1"/>
</dbReference>
<dbReference type="Pfam" id="PF21948">
    <property type="entry name" value="LplA-B_cat"/>
    <property type="match status" value="1"/>
</dbReference>
<dbReference type="InterPro" id="IPR050664">
    <property type="entry name" value="Octanoyltrans_LipM/LipL"/>
</dbReference>
<dbReference type="EMBL" id="SMKS01000124">
    <property type="protein sequence ID" value="TDC98623.1"/>
    <property type="molecule type" value="Genomic_DNA"/>
</dbReference>
<feature type="domain" description="BPL/LPL catalytic" evidence="1">
    <location>
        <begin position="128"/>
        <end position="320"/>
    </location>
</feature>
<protein>
    <submittedName>
        <fullName evidence="2">Lipoate--protein ligase family protein</fullName>
    </submittedName>
</protein>
<dbReference type="PANTHER" id="PTHR43679:SF2">
    <property type="entry name" value="OCTANOYL-[GCVH]:PROTEIN N-OCTANOYLTRANSFERASE"/>
    <property type="match status" value="1"/>
</dbReference>